<feature type="region of interest" description="Disordered" evidence="1">
    <location>
        <begin position="131"/>
        <end position="230"/>
    </location>
</feature>
<feature type="region of interest" description="Disordered" evidence="1">
    <location>
        <begin position="595"/>
        <end position="618"/>
    </location>
</feature>
<feature type="compositionally biased region" description="Pro residues" evidence="1">
    <location>
        <begin position="153"/>
        <end position="164"/>
    </location>
</feature>
<sequence length="618" mass="64562">MPGSRDPTASPDALLLSLKSALTTLDDPAKGPEPVRGRGLDGPSNLPSRASSQLPRSARPASPRPPIPASPGSEDEGDDDDDLLPARAPKASGLLDLAQFLRDTEPPLAPAALSTSPLAKAKRPNVFSNLRGLTNRLHFARAPLRGSVERTTTPPPRSITPPLLPSVKPTTPVPIPTPATAPVTGSPPTRNPSQSSPFYSQPTTSSAIAVTTSTPTRHRTSRSFSHAQQLADLSASQPQLPTLLVAAEAPTAERSRSSDTVQTLSPPDCVVTRTAVAATAGSPALGRSRTWKLTQPLREPAEGTTRSLGRPPRTGSRPVAGEKRVLVRNFAKYDPRLNRAHPPPPPSAGLDTLLPSLHPSRSQPDRPRSPDLHGAEIFAPLNEPPAVVAPGLTIPPRRSSAARKSSSQSLAEDGQTVNRNSTPSLEALLQRVGGNLTPAEPVDLGAVIAASQRRIAQYRRAWVELVAEESPLLAWSRAQGPSITTAGGGDGSPLLSPRSRVLIDTIMAQPDSDPSSPESLEEPVAPTGRNRSSSARPPSPHRPRKRPGLSPVTNAVDSSARKGSPTEARALLAAAGPLTVDAAGRSVTSVPDLTRSLATSPVPPLPLVRRGVSAGTEG</sequence>
<name>A0A9W8E336_9FUNG</name>
<feature type="region of interest" description="Disordered" evidence="1">
    <location>
        <begin position="281"/>
        <end position="421"/>
    </location>
</feature>
<proteinExistence type="predicted"/>
<feature type="region of interest" description="Disordered" evidence="1">
    <location>
        <begin position="1"/>
        <end position="90"/>
    </location>
</feature>
<organism evidence="2 3">
    <name type="scientific">Tieghemiomyces parasiticus</name>
    <dbReference type="NCBI Taxonomy" id="78921"/>
    <lineage>
        <taxon>Eukaryota</taxon>
        <taxon>Fungi</taxon>
        <taxon>Fungi incertae sedis</taxon>
        <taxon>Zoopagomycota</taxon>
        <taxon>Kickxellomycotina</taxon>
        <taxon>Dimargaritomycetes</taxon>
        <taxon>Dimargaritales</taxon>
        <taxon>Dimargaritaceae</taxon>
        <taxon>Tieghemiomyces</taxon>
    </lineage>
</organism>
<dbReference type="AlphaFoldDB" id="A0A9W8E336"/>
<feature type="region of interest" description="Disordered" evidence="1">
    <location>
        <begin position="508"/>
        <end position="569"/>
    </location>
</feature>
<evidence type="ECO:0000256" key="1">
    <source>
        <dbReference type="SAM" id="MobiDB-lite"/>
    </source>
</evidence>
<accession>A0A9W8E336</accession>
<reference evidence="2" key="1">
    <citation type="submission" date="2022-07" db="EMBL/GenBank/DDBJ databases">
        <title>Phylogenomic reconstructions and comparative analyses of Kickxellomycotina fungi.</title>
        <authorList>
            <person name="Reynolds N.K."/>
            <person name="Stajich J.E."/>
            <person name="Barry K."/>
            <person name="Grigoriev I.V."/>
            <person name="Crous P."/>
            <person name="Smith M.E."/>
        </authorList>
    </citation>
    <scope>NUCLEOTIDE SEQUENCE</scope>
    <source>
        <strain evidence="2">RSA 861</strain>
    </source>
</reference>
<evidence type="ECO:0000313" key="3">
    <source>
        <dbReference type="Proteomes" id="UP001150569"/>
    </source>
</evidence>
<feature type="compositionally biased region" description="Low complexity" evidence="1">
    <location>
        <begin position="9"/>
        <end position="26"/>
    </location>
</feature>
<comment type="caution">
    <text evidence="2">The sequence shown here is derived from an EMBL/GenBank/DDBJ whole genome shotgun (WGS) entry which is preliminary data.</text>
</comment>
<protein>
    <submittedName>
        <fullName evidence="2">Uncharacterized protein</fullName>
    </submittedName>
</protein>
<feature type="compositionally biased region" description="Low complexity" evidence="1">
    <location>
        <begin position="202"/>
        <end position="215"/>
    </location>
</feature>
<dbReference type="Proteomes" id="UP001150569">
    <property type="component" value="Unassembled WGS sequence"/>
</dbReference>
<feature type="compositionally biased region" description="Polar residues" evidence="1">
    <location>
        <begin position="186"/>
        <end position="201"/>
    </location>
</feature>
<dbReference type="EMBL" id="JANBPT010000004">
    <property type="protein sequence ID" value="KAJ1930581.1"/>
    <property type="molecule type" value="Genomic_DNA"/>
</dbReference>
<feature type="compositionally biased region" description="Basic and acidic residues" evidence="1">
    <location>
        <begin position="27"/>
        <end position="39"/>
    </location>
</feature>
<gene>
    <name evidence="2" type="ORF">IWQ60_000192</name>
</gene>
<feature type="compositionally biased region" description="Basic and acidic residues" evidence="1">
    <location>
        <begin position="363"/>
        <end position="374"/>
    </location>
</feature>
<feature type="compositionally biased region" description="Low complexity" evidence="1">
    <location>
        <begin position="47"/>
        <end position="61"/>
    </location>
</feature>
<feature type="compositionally biased region" description="Basic and acidic residues" evidence="1">
    <location>
        <begin position="320"/>
        <end position="337"/>
    </location>
</feature>
<keyword evidence="3" id="KW-1185">Reference proteome</keyword>
<feature type="compositionally biased region" description="Acidic residues" evidence="1">
    <location>
        <begin position="73"/>
        <end position="83"/>
    </location>
</feature>
<evidence type="ECO:0000313" key="2">
    <source>
        <dbReference type="EMBL" id="KAJ1930581.1"/>
    </source>
</evidence>
<feature type="compositionally biased region" description="Low complexity" evidence="1">
    <location>
        <begin position="397"/>
        <end position="411"/>
    </location>
</feature>